<dbReference type="PROSITE" id="PS50181">
    <property type="entry name" value="FBOX"/>
    <property type="match status" value="1"/>
</dbReference>
<reference evidence="3 4" key="1">
    <citation type="journal article" date="2022" name="Nat. Plants">
        <title>Genomes of leafy and leafless Platanthera orchids illuminate the evolution of mycoheterotrophy.</title>
        <authorList>
            <person name="Li M.H."/>
            <person name="Liu K.W."/>
            <person name="Li Z."/>
            <person name="Lu H.C."/>
            <person name="Ye Q.L."/>
            <person name="Zhang D."/>
            <person name="Wang J.Y."/>
            <person name="Li Y.F."/>
            <person name="Zhong Z.M."/>
            <person name="Liu X."/>
            <person name="Yu X."/>
            <person name="Liu D.K."/>
            <person name="Tu X.D."/>
            <person name="Liu B."/>
            <person name="Hao Y."/>
            <person name="Liao X.Y."/>
            <person name="Jiang Y.T."/>
            <person name="Sun W.H."/>
            <person name="Chen J."/>
            <person name="Chen Y.Q."/>
            <person name="Ai Y."/>
            <person name="Zhai J.W."/>
            <person name="Wu S.S."/>
            <person name="Zhou Z."/>
            <person name="Hsiao Y.Y."/>
            <person name="Wu W.L."/>
            <person name="Chen Y.Y."/>
            <person name="Lin Y.F."/>
            <person name="Hsu J.L."/>
            <person name="Li C.Y."/>
            <person name="Wang Z.W."/>
            <person name="Zhao X."/>
            <person name="Zhong W.Y."/>
            <person name="Ma X.K."/>
            <person name="Ma L."/>
            <person name="Huang J."/>
            <person name="Chen G.Z."/>
            <person name="Huang M.Z."/>
            <person name="Huang L."/>
            <person name="Peng D.H."/>
            <person name="Luo Y.B."/>
            <person name="Zou S.Q."/>
            <person name="Chen S.P."/>
            <person name="Lan S."/>
            <person name="Tsai W.C."/>
            <person name="Van de Peer Y."/>
            <person name="Liu Z.J."/>
        </authorList>
    </citation>
    <scope>NUCLEOTIDE SEQUENCE [LARGE SCALE GENOMIC DNA]</scope>
    <source>
        <strain evidence="3">Lor287</strain>
    </source>
</reference>
<dbReference type="SUPFAM" id="SSF117281">
    <property type="entry name" value="Kelch motif"/>
    <property type="match status" value="1"/>
</dbReference>
<dbReference type="SMART" id="SM00256">
    <property type="entry name" value="FBOX"/>
    <property type="match status" value="1"/>
</dbReference>
<evidence type="ECO:0000313" key="4">
    <source>
        <dbReference type="Proteomes" id="UP001418222"/>
    </source>
</evidence>
<dbReference type="Proteomes" id="UP001418222">
    <property type="component" value="Unassembled WGS sequence"/>
</dbReference>
<dbReference type="SUPFAM" id="SSF81383">
    <property type="entry name" value="F-box domain"/>
    <property type="match status" value="1"/>
</dbReference>
<evidence type="ECO:0000259" key="2">
    <source>
        <dbReference type="PROSITE" id="PS50181"/>
    </source>
</evidence>
<dbReference type="Gene3D" id="2.120.10.80">
    <property type="entry name" value="Kelch-type beta propeller"/>
    <property type="match status" value="2"/>
</dbReference>
<dbReference type="Gene3D" id="1.20.1280.50">
    <property type="match status" value="1"/>
</dbReference>
<proteinExistence type="predicted"/>
<dbReference type="PANTHER" id="PTHR46175">
    <property type="entry name" value="BACTERIOOPSIN TRANSCRIPTIONAL ACTIVATOR"/>
    <property type="match status" value="1"/>
</dbReference>
<comment type="caution">
    <text evidence="3">The sequence shown here is derived from an EMBL/GenBank/DDBJ whole genome shotgun (WGS) entry which is preliminary data.</text>
</comment>
<dbReference type="InterPro" id="IPR036047">
    <property type="entry name" value="F-box-like_dom_sf"/>
</dbReference>
<protein>
    <submittedName>
        <fullName evidence="3">F-box/kelch-repeat protein</fullName>
    </submittedName>
</protein>
<dbReference type="InterPro" id="IPR015915">
    <property type="entry name" value="Kelch-typ_b-propeller"/>
</dbReference>
<dbReference type="EMBL" id="JBBWWQ010000021">
    <property type="protein sequence ID" value="KAK8913724.1"/>
    <property type="molecule type" value="Genomic_DNA"/>
</dbReference>
<dbReference type="InterPro" id="IPR001810">
    <property type="entry name" value="F-box_dom"/>
</dbReference>
<evidence type="ECO:0000313" key="3">
    <source>
        <dbReference type="EMBL" id="KAK8913724.1"/>
    </source>
</evidence>
<name>A0AAP0ASI6_9ASPA</name>
<keyword evidence="1" id="KW-0880">Kelch repeat</keyword>
<keyword evidence="4" id="KW-1185">Reference proteome</keyword>
<dbReference type="Pfam" id="PF12937">
    <property type="entry name" value="F-box-like"/>
    <property type="match status" value="1"/>
</dbReference>
<accession>A0AAP0ASI6</accession>
<dbReference type="PANTHER" id="PTHR46175:SF4">
    <property type="entry name" value="BACTERIOOPSIN TRANSCRIPTIONAL ACTIVATOR"/>
    <property type="match status" value="1"/>
</dbReference>
<sequence>MASSSSSSPSSSTSSSPPFYKYSSNIIHMDQDHLISILHLLPLDSIISFSRTCRRFRSVASSDALWKEICRRDWGSGVVDALASSFSFHDRREFSWKRLYQRVSQAGSLSCRRLVTKDGISPRPRASHSLNFISDCLVLFGGGCEGGRGGCSDSRGRGRGGRPRPQCSFCGKDGHLEATCYRKHGRPPRRHLDDTWVAHVGSGFNRVLSWKQVGSGTPSGRFGHTCTILGKTLVLFGGINDDGVRQNDTWIGQVINEGSSVTKISWRLLDVEAIFPPPRGAHAACGIGELQLMIHGGIGPYGHRLNDTWILDLSEGPSMRWHQLANTRPSPPARSGHSITCIGEKNILLFGGRGAGYEVLNDLWILETGGDCPKWNELKCDSSNLQEMPLPRVGHSATTILGGNILIHGGEDSQRHRKDDFWMLDVGSLSRFQATDLKKYSKRMWKNLRVEGHCPGCRSFHGACTDLAGFRIFVFGGMIDSVVHPTEAFGLRFDGGLHLVELVIYEPRRMDLGEAKAYLGEVMAWLLKLRTHFVFNAAHRLQNVSDYDIAEGAAGGAKMSVLNWRGEAGIEAEPEQWLFLLAAGADAVFAATGNLISRLAAMFAPNAA</sequence>
<evidence type="ECO:0000256" key="1">
    <source>
        <dbReference type="ARBA" id="ARBA00022441"/>
    </source>
</evidence>
<dbReference type="AlphaFoldDB" id="A0AAP0ASI6"/>
<gene>
    <name evidence="3" type="ORF">KSP39_PZI023974</name>
</gene>
<feature type="domain" description="F-box" evidence="2">
    <location>
        <begin position="23"/>
        <end position="69"/>
    </location>
</feature>
<dbReference type="Pfam" id="PF24681">
    <property type="entry name" value="Kelch_KLHDC2_KLHL20_DRC7"/>
    <property type="match status" value="1"/>
</dbReference>
<organism evidence="3 4">
    <name type="scientific">Platanthera zijinensis</name>
    <dbReference type="NCBI Taxonomy" id="2320716"/>
    <lineage>
        <taxon>Eukaryota</taxon>
        <taxon>Viridiplantae</taxon>
        <taxon>Streptophyta</taxon>
        <taxon>Embryophyta</taxon>
        <taxon>Tracheophyta</taxon>
        <taxon>Spermatophyta</taxon>
        <taxon>Magnoliopsida</taxon>
        <taxon>Liliopsida</taxon>
        <taxon>Asparagales</taxon>
        <taxon>Orchidaceae</taxon>
        <taxon>Orchidoideae</taxon>
        <taxon>Orchideae</taxon>
        <taxon>Orchidinae</taxon>
        <taxon>Platanthera</taxon>
    </lineage>
</organism>